<evidence type="ECO:0000313" key="3">
    <source>
        <dbReference type="EMBL" id="AKF09791.1"/>
    </source>
</evidence>
<evidence type="ECO:0000256" key="1">
    <source>
        <dbReference type="SAM" id="MobiDB-lite"/>
    </source>
</evidence>
<evidence type="ECO:0000313" key="4">
    <source>
        <dbReference type="Proteomes" id="UP000034883"/>
    </source>
</evidence>
<dbReference type="AlphaFoldDB" id="A0A0F6YM18"/>
<dbReference type="RefSeq" id="WP_053236805.1">
    <property type="nucleotide sequence ID" value="NZ_CP011125.1"/>
</dbReference>
<reference evidence="3 4" key="1">
    <citation type="submission" date="2015-03" db="EMBL/GenBank/DDBJ databases">
        <title>Genome assembly of Sandaracinus amylolyticus DSM 53668.</title>
        <authorList>
            <person name="Sharma G."/>
            <person name="Subramanian S."/>
        </authorList>
    </citation>
    <scope>NUCLEOTIDE SEQUENCE [LARGE SCALE GENOMIC DNA]</scope>
    <source>
        <strain evidence="3 4">DSM 53668</strain>
    </source>
</reference>
<evidence type="ECO:0000259" key="2">
    <source>
        <dbReference type="Pfam" id="PF04993"/>
    </source>
</evidence>
<dbReference type="KEGG" id="samy:DB32_006940"/>
<proteinExistence type="predicted"/>
<feature type="region of interest" description="Disordered" evidence="1">
    <location>
        <begin position="153"/>
        <end position="177"/>
    </location>
</feature>
<keyword evidence="4" id="KW-1185">Reference proteome</keyword>
<gene>
    <name evidence="3" type="ORF">DB32_006940</name>
</gene>
<dbReference type="Proteomes" id="UP000034883">
    <property type="component" value="Chromosome"/>
</dbReference>
<accession>A0A0F6YM18</accession>
<dbReference type="OrthoDB" id="1524907at2"/>
<feature type="domain" description="TfoX N-terminal" evidence="2">
    <location>
        <begin position="17"/>
        <end position="106"/>
    </location>
</feature>
<dbReference type="Pfam" id="PF04993">
    <property type="entry name" value="TfoX_N"/>
    <property type="match status" value="1"/>
</dbReference>
<dbReference type="SUPFAM" id="SSF159894">
    <property type="entry name" value="YgaC/TfoX-N like"/>
    <property type="match status" value="1"/>
</dbReference>
<feature type="compositionally biased region" description="Basic residues" evidence="1">
    <location>
        <begin position="167"/>
        <end position="177"/>
    </location>
</feature>
<dbReference type="InterPro" id="IPR007076">
    <property type="entry name" value="TfoX_N"/>
</dbReference>
<organism evidence="3 4">
    <name type="scientific">Sandaracinus amylolyticus</name>
    <dbReference type="NCBI Taxonomy" id="927083"/>
    <lineage>
        <taxon>Bacteria</taxon>
        <taxon>Pseudomonadati</taxon>
        <taxon>Myxococcota</taxon>
        <taxon>Polyangia</taxon>
        <taxon>Polyangiales</taxon>
        <taxon>Sandaracinaceae</taxon>
        <taxon>Sandaracinus</taxon>
    </lineage>
</organism>
<dbReference type="EMBL" id="CP011125">
    <property type="protein sequence ID" value="AKF09791.1"/>
    <property type="molecule type" value="Genomic_DNA"/>
</dbReference>
<name>A0A0F6YM18_9BACT</name>
<protein>
    <recommendedName>
        <fullName evidence="2">TfoX N-terminal domain-containing protein</fullName>
    </recommendedName>
</protein>
<sequence>MAATLEDLKATLEDATRELADVSVRKAFGSFGLFVGDSIFALAWKRELRIGVKLPDEVSFASLMGTEGAAPWAPHKSPMRGWVLVPEAWHDDMTKLRPWVRRAYEQVLRLHADDEVPSMGERAPAKLRATKTKKKDESAIATLHEGATRAHRIEKPGTKTAAAPVRAKTKKKTAKKG</sequence>
<dbReference type="Gene3D" id="3.30.1460.30">
    <property type="entry name" value="YgaC/TfoX-N like chaperone"/>
    <property type="match status" value="1"/>
</dbReference>
<dbReference type="STRING" id="927083.DB32_006940"/>